<feature type="compositionally biased region" description="Low complexity" evidence="1">
    <location>
        <begin position="38"/>
        <end position="49"/>
    </location>
</feature>
<feature type="region of interest" description="Disordered" evidence="1">
    <location>
        <begin position="23"/>
        <end position="132"/>
    </location>
</feature>
<keyword evidence="5" id="KW-1185">Reference proteome</keyword>
<proteinExistence type="predicted"/>
<gene>
    <name evidence="4" type="ORF">QCN29_11970</name>
</gene>
<feature type="compositionally biased region" description="Polar residues" evidence="1">
    <location>
        <begin position="25"/>
        <end position="37"/>
    </location>
</feature>
<feature type="chain" id="PRO_5046941474" description="LPXTG cell wall anchor domain-containing protein" evidence="3">
    <location>
        <begin position="24"/>
        <end position="375"/>
    </location>
</feature>
<feature type="region of interest" description="Disordered" evidence="1">
    <location>
        <begin position="300"/>
        <end position="338"/>
    </location>
</feature>
<keyword evidence="3" id="KW-0732">Signal</keyword>
<keyword evidence="2" id="KW-0812">Transmembrane</keyword>
<comment type="caution">
    <text evidence="4">The sequence shown here is derived from an EMBL/GenBank/DDBJ whole genome shotgun (WGS) entry which is preliminary data.</text>
</comment>
<keyword evidence="2" id="KW-0472">Membrane</keyword>
<feature type="signal peptide" evidence="3">
    <location>
        <begin position="1"/>
        <end position="23"/>
    </location>
</feature>
<dbReference type="EMBL" id="JARWBG010000011">
    <property type="protein sequence ID" value="MDH2389498.1"/>
    <property type="molecule type" value="Genomic_DNA"/>
</dbReference>
<accession>A0ABT6HLB9</accession>
<reference evidence="4 5" key="1">
    <citation type="submission" date="2023-04" db="EMBL/GenBank/DDBJ databases">
        <title>Streptomyces chengmaiensis sp. nov. isolated from the stem of mangrove plant in Hainan.</title>
        <authorList>
            <person name="Huang X."/>
            <person name="Zhou S."/>
            <person name="Chu X."/>
            <person name="Xie Y."/>
            <person name="Lin Y."/>
        </authorList>
    </citation>
    <scope>NUCLEOTIDE SEQUENCE [LARGE SCALE GENOMIC DNA]</scope>
    <source>
        <strain evidence="4 5">HNM0663</strain>
    </source>
</reference>
<protein>
    <recommendedName>
        <fullName evidence="6">LPXTG cell wall anchor domain-containing protein</fullName>
    </recommendedName>
</protein>
<evidence type="ECO:0000313" key="4">
    <source>
        <dbReference type="EMBL" id="MDH2389498.1"/>
    </source>
</evidence>
<dbReference type="RefSeq" id="WP_279927854.1">
    <property type="nucleotide sequence ID" value="NZ_JARWBG010000011.1"/>
</dbReference>
<evidence type="ECO:0000256" key="3">
    <source>
        <dbReference type="SAM" id="SignalP"/>
    </source>
</evidence>
<evidence type="ECO:0000313" key="5">
    <source>
        <dbReference type="Proteomes" id="UP001223144"/>
    </source>
</evidence>
<feature type="compositionally biased region" description="Basic and acidic residues" evidence="1">
    <location>
        <begin position="300"/>
        <end position="317"/>
    </location>
</feature>
<feature type="compositionally biased region" description="Acidic residues" evidence="1">
    <location>
        <begin position="50"/>
        <end position="60"/>
    </location>
</feature>
<evidence type="ECO:0000256" key="1">
    <source>
        <dbReference type="SAM" id="MobiDB-lite"/>
    </source>
</evidence>
<evidence type="ECO:0000256" key="2">
    <source>
        <dbReference type="SAM" id="Phobius"/>
    </source>
</evidence>
<sequence length="375" mass="39111">MAVAAATAVIAPAAFLAAPAAYATDGNNGTTASESASETPQEENTPSTENETEPPAEESEQAEKAAEGDATVETGGESENDTSASEAQGEKKPEGEAEGEKKEDDKTSETPKTEGDDKPENESGTPDAESKWTPFECETFDLDENLQVSVSGLPSKIVAGSGWHNFTYSVTNDSDADLTDVYIETYTEYDDDTNLEHSLALELAQIEFKDPETGQWTDSYQELFEDEEGELLVTGSFVGYIDDLAKGETAEMDLRVRIDAKAPAGSSFALSSAIYAGEGTSCNGNGDSYAFTVLAKESKPGDVDEAKPSGEKPEGKKPNSPKPQGGAKELPVTGSLAETGSNSMLPTIGIAGGIAIVAGTGVVFALKRRGNGAAA</sequence>
<feature type="transmembrane region" description="Helical" evidence="2">
    <location>
        <begin position="344"/>
        <end position="366"/>
    </location>
</feature>
<dbReference type="Proteomes" id="UP001223144">
    <property type="component" value="Unassembled WGS sequence"/>
</dbReference>
<name>A0ABT6HLB9_9ACTN</name>
<evidence type="ECO:0008006" key="6">
    <source>
        <dbReference type="Google" id="ProtNLM"/>
    </source>
</evidence>
<feature type="compositionally biased region" description="Basic and acidic residues" evidence="1">
    <location>
        <begin position="88"/>
        <end position="121"/>
    </location>
</feature>
<keyword evidence="2" id="KW-1133">Transmembrane helix</keyword>
<organism evidence="4 5">
    <name type="scientific">Streptomyces chengmaiensis</name>
    <dbReference type="NCBI Taxonomy" id="3040919"/>
    <lineage>
        <taxon>Bacteria</taxon>
        <taxon>Bacillati</taxon>
        <taxon>Actinomycetota</taxon>
        <taxon>Actinomycetes</taxon>
        <taxon>Kitasatosporales</taxon>
        <taxon>Streptomycetaceae</taxon>
        <taxon>Streptomyces</taxon>
    </lineage>
</organism>